<sequence length="190" mass="19665">MSDYESSSDEAGSTLEAESSNASQQFFGKYRGTVINNVDPMQIGRIQVIVPDVSTFTPTSWAMPCAPVAGIQMGIVTVPPIGAGVWVEFEQGDPDYPIWVGCYWGEAAEVPLLAHAVPPTVASIALQTTLQNGLVVSDLPGPSGGIMLKSATGATLIVNDTGIYIQNGKGASITLIGPTVTVNAGALTVI</sequence>
<protein>
    <submittedName>
        <fullName evidence="2">Baseplate assembly protein</fullName>
    </submittedName>
</protein>
<dbReference type="Proteomes" id="UP001319874">
    <property type="component" value="Chromosome 3"/>
</dbReference>
<evidence type="ECO:0000259" key="1">
    <source>
        <dbReference type="Pfam" id="PF04717"/>
    </source>
</evidence>
<dbReference type="SUPFAM" id="SSF69255">
    <property type="entry name" value="gp5 N-terminal domain-like"/>
    <property type="match status" value="1"/>
</dbReference>
<keyword evidence="3" id="KW-1185">Reference proteome</keyword>
<evidence type="ECO:0000313" key="3">
    <source>
        <dbReference type="Proteomes" id="UP001319874"/>
    </source>
</evidence>
<dbReference type="EMBL" id="AP024957">
    <property type="protein sequence ID" value="BCZ84362.1"/>
    <property type="molecule type" value="Genomic_DNA"/>
</dbReference>
<feature type="domain" description="Gp5/Type VI secretion system Vgr protein OB-fold" evidence="1">
    <location>
        <begin position="30"/>
        <end position="104"/>
    </location>
</feature>
<proteinExistence type="predicted"/>
<dbReference type="Gene3D" id="2.40.50.230">
    <property type="entry name" value="Gp5 N-terminal domain"/>
    <property type="match status" value="1"/>
</dbReference>
<organism evidence="2 3">
    <name type="scientific">Paraburkholderia terrae</name>
    <dbReference type="NCBI Taxonomy" id="311230"/>
    <lineage>
        <taxon>Bacteria</taxon>
        <taxon>Pseudomonadati</taxon>
        <taxon>Pseudomonadota</taxon>
        <taxon>Betaproteobacteria</taxon>
        <taxon>Burkholderiales</taxon>
        <taxon>Burkholderiaceae</taxon>
        <taxon>Paraburkholderia</taxon>
    </lineage>
</organism>
<reference evidence="2 3" key="1">
    <citation type="journal article" date="2022" name="Front. Microbiol.">
        <title>Identification and characterization of a novel class of self-sufficient cytochrome P450 hydroxylase involved in cyclohexanecarboxylate degradation in Paraburkholderia terrae strain KU-64.</title>
        <authorList>
            <person name="Yamamoto T."/>
            <person name="Hasegawa Y."/>
            <person name="Iwaki H."/>
        </authorList>
    </citation>
    <scope>NUCLEOTIDE SEQUENCE [LARGE SCALE GENOMIC DNA]</scope>
    <source>
        <strain evidence="2 3">KU-64</strain>
    </source>
</reference>
<dbReference type="InterPro" id="IPR006531">
    <property type="entry name" value="Gp5/Vgr_OB"/>
</dbReference>
<gene>
    <name evidence="2" type="ORF">PTKU64_80370</name>
</gene>
<accession>A0ABN6JTQ3</accession>
<dbReference type="InterPro" id="IPR037026">
    <property type="entry name" value="Vgr_OB-fold_dom_sf"/>
</dbReference>
<evidence type="ECO:0000313" key="2">
    <source>
        <dbReference type="EMBL" id="BCZ84362.1"/>
    </source>
</evidence>
<name>A0ABN6JTQ3_9BURK</name>
<dbReference type="Pfam" id="PF04717">
    <property type="entry name" value="Phage_base_V"/>
    <property type="match status" value="1"/>
</dbReference>
<dbReference type="RefSeq" id="WP_229516123.1">
    <property type="nucleotide sequence ID" value="NZ_AP024957.1"/>
</dbReference>